<organism evidence="2 3">
    <name type="scientific">Rhizopogon vesiculosus</name>
    <dbReference type="NCBI Taxonomy" id="180088"/>
    <lineage>
        <taxon>Eukaryota</taxon>
        <taxon>Fungi</taxon>
        <taxon>Dikarya</taxon>
        <taxon>Basidiomycota</taxon>
        <taxon>Agaricomycotina</taxon>
        <taxon>Agaricomycetes</taxon>
        <taxon>Agaricomycetidae</taxon>
        <taxon>Boletales</taxon>
        <taxon>Suillineae</taxon>
        <taxon>Rhizopogonaceae</taxon>
        <taxon>Rhizopogon</taxon>
    </lineage>
</organism>
<reference evidence="2 3" key="1">
    <citation type="submission" date="2016-03" db="EMBL/GenBank/DDBJ databases">
        <title>Comparative genomics of the ectomycorrhizal sister species Rhizopogon vinicolor and Rhizopogon vesiculosus (Basidiomycota: Boletales) reveals a divergence of the mating type B locus.</title>
        <authorList>
            <person name="Mujic A.B."/>
            <person name="Kuo A."/>
            <person name="Tritt A."/>
            <person name="Lipzen A."/>
            <person name="Chen C."/>
            <person name="Johnson J."/>
            <person name="Sharma A."/>
            <person name="Barry K."/>
            <person name="Grigoriev I.V."/>
            <person name="Spatafora J.W."/>
        </authorList>
    </citation>
    <scope>NUCLEOTIDE SEQUENCE [LARGE SCALE GENOMIC DNA]</scope>
    <source>
        <strain evidence="2 3">AM-OR11-056</strain>
    </source>
</reference>
<sequence length="111" mass="12260">MSNGESFSGGCATGFSFIRATIELPLDELLEAEEAEERMAETYAQAHAEDMKEDGNDDIDMRHDDYPTAEGNGNDNFLQDDHRSAAVPSSQQTQDILMGDSRQHQLQQPAP</sequence>
<name>A0A1J8QR26_9AGAM</name>
<evidence type="ECO:0000313" key="2">
    <source>
        <dbReference type="EMBL" id="OJA11850.1"/>
    </source>
</evidence>
<dbReference type="EMBL" id="LVVM01004896">
    <property type="protein sequence ID" value="OJA11850.1"/>
    <property type="molecule type" value="Genomic_DNA"/>
</dbReference>
<keyword evidence="3" id="KW-1185">Reference proteome</keyword>
<evidence type="ECO:0000256" key="1">
    <source>
        <dbReference type="SAM" id="MobiDB-lite"/>
    </source>
</evidence>
<dbReference type="OrthoDB" id="10513237at2759"/>
<comment type="caution">
    <text evidence="2">The sequence shown here is derived from an EMBL/GenBank/DDBJ whole genome shotgun (WGS) entry which is preliminary data.</text>
</comment>
<dbReference type="Proteomes" id="UP000183567">
    <property type="component" value="Unassembled WGS sequence"/>
</dbReference>
<protein>
    <submittedName>
        <fullName evidence="2">Uncharacterized protein</fullName>
    </submittedName>
</protein>
<gene>
    <name evidence="2" type="ORF">AZE42_08028</name>
</gene>
<feature type="region of interest" description="Disordered" evidence="1">
    <location>
        <begin position="36"/>
        <end position="111"/>
    </location>
</feature>
<feature type="compositionally biased region" description="Basic and acidic residues" evidence="1">
    <location>
        <begin position="47"/>
        <end position="66"/>
    </location>
</feature>
<proteinExistence type="predicted"/>
<evidence type="ECO:0000313" key="3">
    <source>
        <dbReference type="Proteomes" id="UP000183567"/>
    </source>
</evidence>
<dbReference type="STRING" id="180088.A0A1J8QR26"/>
<accession>A0A1J8QR26</accession>
<dbReference type="AlphaFoldDB" id="A0A1J8QR26"/>